<dbReference type="AlphaFoldDB" id="A0A0R2GY68"/>
<dbReference type="InterPro" id="IPR046357">
    <property type="entry name" value="PPIase_dom_sf"/>
</dbReference>
<dbReference type="GO" id="GO:0043022">
    <property type="term" value="F:ribosome binding"/>
    <property type="evidence" value="ECO:0007669"/>
    <property type="project" value="TreeGrafter"/>
</dbReference>
<dbReference type="Gene3D" id="1.10.3120.10">
    <property type="entry name" value="Trigger factor, C-terminal domain"/>
    <property type="match status" value="1"/>
</dbReference>
<feature type="domain" description="PPIase FKBP-type" evidence="15">
    <location>
        <begin position="170"/>
        <end position="230"/>
    </location>
</feature>
<evidence type="ECO:0000256" key="5">
    <source>
        <dbReference type="ARBA" id="ARBA00022618"/>
    </source>
</evidence>
<dbReference type="EC" id="5.2.1.8" evidence="3 12"/>
<dbReference type="InterPro" id="IPR036611">
    <property type="entry name" value="Trigger_fac_ribosome-bd_sf"/>
</dbReference>
<evidence type="ECO:0000256" key="12">
    <source>
        <dbReference type="HAMAP-Rule" id="MF_00303"/>
    </source>
</evidence>
<reference evidence="16 17" key="1">
    <citation type="journal article" date="2015" name="Genome Announc.">
        <title>Expanding the biotechnology potential of lactobacilli through comparative genomics of 213 strains and associated genera.</title>
        <authorList>
            <person name="Sun Z."/>
            <person name="Harris H.M."/>
            <person name="McCann A."/>
            <person name="Guo C."/>
            <person name="Argimon S."/>
            <person name="Zhang W."/>
            <person name="Yang X."/>
            <person name="Jeffery I.B."/>
            <person name="Cooney J.C."/>
            <person name="Kagawa T.F."/>
            <person name="Liu W."/>
            <person name="Song Y."/>
            <person name="Salvetti E."/>
            <person name="Wrobel A."/>
            <person name="Rasinkangas P."/>
            <person name="Parkhill J."/>
            <person name="Rea M.C."/>
            <person name="O'Sullivan O."/>
            <person name="Ritari J."/>
            <person name="Douillard F.P."/>
            <person name="Paul Ross R."/>
            <person name="Yang R."/>
            <person name="Briner A.E."/>
            <person name="Felis G.E."/>
            <person name="de Vos W.M."/>
            <person name="Barrangou R."/>
            <person name="Klaenhammer T.R."/>
            <person name="Caufield P.W."/>
            <person name="Cui Y."/>
            <person name="Zhang H."/>
            <person name="O'Toole P.W."/>
        </authorList>
    </citation>
    <scope>NUCLEOTIDE SEQUENCE [LARGE SCALE GENOMIC DNA]</scope>
    <source>
        <strain evidence="16 17">DSM 20410</strain>
    </source>
</reference>
<evidence type="ECO:0000256" key="8">
    <source>
        <dbReference type="ARBA" id="ARBA00023235"/>
    </source>
</evidence>
<dbReference type="PROSITE" id="PS50059">
    <property type="entry name" value="FKBP_PPIASE"/>
    <property type="match status" value="1"/>
</dbReference>
<evidence type="ECO:0000313" key="17">
    <source>
        <dbReference type="Proteomes" id="UP000051992"/>
    </source>
</evidence>
<dbReference type="GO" id="GO:0051301">
    <property type="term" value="P:cell division"/>
    <property type="evidence" value="ECO:0007669"/>
    <property type="project" value="UniProtKB-KW"/>
</dbReference>
<proteinExistence type="inferred from homology"/>
<dbReference type="PATRIC" id="fig|1629.5.peg.1518"/>
<keyword evidence="5 12" id="KW-0132">Cell division</keyword>
<dbReference type="SUPFAM" id="SSF102735">
    <property type="entry name" value="Trigger factor ribosome-binding domain"/>
    <property type="match status" value="1"/>
</dbReference>
<dbReference type="GO" id="GO:0044183">
    <property type="term" value="F:protein folding chaperone"/>
    <property type="evidence" value="ECO:0007669"/>
    <property type="project" value="TreeGrafter"/>
</dbReference>
<comment type="similarity">
    <text evidence="2 12 14">Belongs to the FKBP-type PPIase family. Tig subfamily.</text>
</comment>
<keyword evidence="8 12" id="KW-0413">Isomerase</keyword>
<dbReference type="PIRSF" id="PIRSF003095">
    <property type="entry name" value="Trigger_factor"/>
    <property type="match status" value="1"/>
</dbReference>
<evidence type="ECO:0000256" key="14">
    <source>
        <dbReference type="RuleBase" id="RU003914"/>
    </source>
</evidence>
<keyword evidence="12" id="KW-0963">Cytoplasm</keyword>
<gene>
    <name evidence="12" type="primary">tig</name>
    <name evidence="16" type="ORF">IV50_GL001505</name>
</gene>
<comment type="catalytic activity">
    <reaction evidence="1 12 13">
        <text>[protein]-peptidylproline (omega=180) = [protein]-peptidylproline (omega=0)</text>
        <dbReference type="Rhea" id="RHEA:16237"/>
        <dbReference type="Rhea" id="RHEA-COMP:10747"/>
        <dbReference type="Rhea" id="RHEA-COMP:10748"/>
        <dbReference type="ChEBI" id="CHEBI:83833"/>
        <dbReference type="ChEBI" id="CHEBI:83834"/>
        <dbReference type="EC" id="5.2.1.8"/>
    </reaction>
</comment>
<dbReference type="SUPFAM" id="SSF54534">
    <property type="entry name" value="FKBP-like"/>
    <property type="match status" value="1"/>
</dbReference>
<evidence type="ECO:0000256" key="9">
    <source>
        <dbReference type="ARBA" id="ARBA00023306"/>
    </source>
</evidence>
<dbReference type="InterPro" id="IPR037041">
    <property type="entry name" value="Trigger_fac_C_sf"/>
</dbReference>
<dbReference type="Pfam" id="PF05698">
    <property type="entry name" value="Trigger_C"/>
    <property type="match status" value="1"/>
</dbReference>
<dbReference type="PANTHER" id="PTHR30560:SF3">
    <property type="entry name" value="TRIGGER FACTOR-LIKE PROTEIN TIG, CHLOROPLASTIC"/>
    <property type="match status" value="1"/>
</dbReference>
<dbReference type="Gene3D" id="3.10.50.40">
    <property type="match status" value="1"/>
</dbReference>
<comment type="function">
    <text evidence="10 12">Involved in protein export. Acts as a chaperone by maintaining the newly synthesized protein in an open conformation. Functions as a peptidyl-prolyl cis-trans isomerase.</text>
</comment>
<dbReference type="Pfam" id="PF00254">
    <property type="entry name" value="FKBP_C"/>
    <property type="match status" value="1"/>
</dbReference>
<dbReference type="Proteomes" id="UP000051992">
    <property type="component" value="Unassembled WGS sequence"/>
</dbReference>
<dbReference type="NCBIfam" id="TIGR00115">
    <property type="entry name" value="tig"/>
    <property type="match status" value="1"/>
</dbReference>
<accession>A0A0R2GY68</accession>
<keyword evidence="7 12" id="KW-0143">Chaperone</keyword>
<sequence>MTTGGTKMANAVFTKGDGNKGTLSFEVPVDVYEKGIDQAFEDVKKDVSAPGFRKGHMPKQIFMQMYGEESLYNEGLNKVLPEVFDDAVAQTGIQMVGQPKIELDSMEKGQPWKISAEVELAPEIELGQYKGVEVPATDVTVTDEDVDAQLKQQQQEQAELVLVEEPAKDGDTVVIDFDGSVDGDHFEGGQADNYSLELGSGSFIPGFEEQLVGAKAGDEVDVKVTFPEEYQADLAGKDALFEVKVHEVKSKEVPELDDEFAKDVDESVDSLDELKAKIKEGLQEQKEADAREAKEDAAINKAVDNATVVGGDIPASMINEDVDRQMNQFFASMQQQGITPDLYFQITNSSADDLRKQYAEGAERRVKTNLVLEAIVKAENIAPSEDEISAEVKSLADQYGMEESAVRAALSDDMLAHDIAIKTVVDEIVDSAVEK</sequence>
<evidence type="ECO:0000256" key="13">
    <source>
        <dbReference type="PROSITE-ProRule" id="PRU00277"/>
    </source>
</evidence>
<evidence type="ECO:0000259" key="15">
    <source>
        <dbReference type="PROSITE" id="PS50059"/>
    </source>
</evidence>
<dbReference type="HAMAP" id="MF_00303">
    <property type="entry name" value="Trigger_factor_Tig"/>
    <property type="match status" value="1"/>
</dbReference>
<evidence type="ECO:0000256" key="7">
    <source>
        <dbReference type="ARBA" id="ARBA00023186"/>
    </source>
</evidence>
<protein>
    <recommendedName>
        <fullName evidence="4 12">Trigger factor</fullName>
        <shortName evidence="12">TF</shortName>
        <ecNumber evidence="3 12">5.2.1.8</ecNumber>
    </recommendedName>
    <alternativeName>
        <fullName evidence="11 12">PPIase</fullName>
    </alternativeName>
</protein>
<dbReference type="InterPro" id="IPR005215">
    <property type="entry name" value="Trig_fac"/>
</dbReference>
<name>A0A0R2GY68_WEIVI</name>
<evidence type="ECO:0000256" key="6">
    <source>
        <dbReference type="ARBA" id="ARBA00023110"/>
    </source>
</evidence>
<comment type="domain">
    <text evidence="12">Consists of 3 domains; the N-terminus binds the ribosome, the middle domain has PPIase activity, while the C-terminus has intrinsic chaperone activity on its own.</text>
</comment>
<dbReference type="GO" id="GO:0051083">
    <property type="term" value="P:'de novo' cotranslational protein folding"/>
    <property type="evidence" value="ECO:0007669"/>
    <property type="project" value="TreeGrafter"/>
</dbReference>
<dbReference type="InterPro" id="IPR001179">
    <property type="entry name" value="PPIase_FKBP_dom"/>
</dbReference>
<evidence type="ECO:0000256" key="1">
    <source>
        <dbReference type="ARBA" id="ARBA00000971"/>
    </source>
</evidence>
<evidence type="ECO:0000256" key="11">
    <source>
        <dbReference type="ARBA" id="ARBA00029986"/>
    </source>
</evidence>
<dbReference type="EMBL" id="JQBM01000007">
    <property type="protein sequence ID" value="KRN45698.1"/>
    <property type="molecule type" value="Genomic_DNA"/>
</dbReference>
<evidence type="ECO:0000256" key="3">
    <source>
        <dbReference type="ARBA" id="ARBA00013194"/>
    </source>
</evidence>
<dbReference type="InterPro" id="IPR027304">
    <property type="entry name" value="Trigger_fact/SurA_dom_sf"/>
</dbReference>
<evidence type="ECO:0000256" key="2">
    <source>
        <dbReference type="ARBA" id="ARBA00005464"/>
    </source>
</evidence>
<evidence type="ECO:0000256" key="10">
    <source>
        <dbReference type="ARBA" id="ARBA00024849"/>
    </source>
</evidence>
<dbReference type="Pfam" id="PF05697">
    <property type="entry name" value="Trigger_N"/>
    <property type="match status" value="1"/>
</dbReference>
<dbReference type="InterPro" id="IPR008881">
    <property type="entry name" value="Trigger_fac_ribosome-bd_bac"/>
</dbReference>
<dbReference type="Gene3D" id="3.30.70.1050">
    <property type="entry name" value="Trigger factor ribosome-binding domain"/>
    <property type="match status" value="1"/>
</dbReference>
<dbReference type="FunFam" id="3.10.50.40:FF:000001">
    <property type="entry name" value="Trigger factor"/>
    <property type="match status" value="1"/>
</dbReference>
<comment type="caution">
    <text evidence="16">The sequence shown here is derived from an EMBL/GenBank/DDBJ whole genome shotgun (WGS) entry which is preliminary data.</text>
</comment>
<evidence type="ECO:0000256" key="4">
    <source>
        <dbReference type="ARBA" id="ARBA00016902"/>
    </source>
</evidence>
<keyword evidence="17" id="KW-1185">Reference proteome</keyword>
<dbReference type="GO" id="GO:0003755">
    <property type="term" value="F:peptidyl-prolyl cis-trans isomerase activity"/>
    <property type="evidence" value="ECO:0007669"/>
    <property type="project" value="UniProtKB-UniRule"/>
</dbReference>
<dbReference type="SUPFAM" id="SSF109998">
    <property type="entry name" value="Triger factor/SurA peptide-binding domain-like"/>
    <property type="match status" value="1"/>
</dbReference>
<keyword evidence="6 12" id="KW-0697">Rotamase</keyword>
<dbReference type="GO" id="GO:0005737">
    <property type="term" value="C:cytoplasm"/>
    <property type="evidence" value="ECO:0007669"/>
    <property type="project" value="UniProtKB-SubCell"/>
</dbReference>
<dbReference type="GO" id="GO:0015031">
    <property type="term" value="P:protein transport"/>
    <property type="evidence" value="ECO:0007669"/>
    <property type="project" value="UniProtKB-UniRule"/>
</dbReference>
<organism evidence="16 17">
    <name type="scientific">Weissella viridescens</name>
    <name type="common">Lactobacillus viridescens</name>
    <dbReference type="NCBI Taxonomy" id="1629"/>
    <lineage>
        <taxon>Bacteria</taxon>
        <taxon>Bacillati</taxon>
        <taxon>Bacillota</taxon>
        <taxon>Bacilli</taxon>
        <taxon>Lactobacillales</taxon>
        <taxon>Lactobacillaceae</taxon>
        <taxon>Weissella</taxon>
    </lineage>
</organism>
<dbReference type="PANTHER" id="PTHR30560">
    <property type="entry name" value="TRIGGER FACTOR CHAPERONE AND PEPTIDYL-PROLYL CIS/TRANS ISOMERASE"/>
    <property type="match status" value="1"/>
</dbReference>
<dbReference type="GO" id="GO:0043335">
    <property type="term" value="P:protein unfolding"/>
    <property type="evidence" value="ECO:0007669"/>
    <property type="project" value="TreeGrafter"/>
</dbReference>
<comment type="subcellular location">
    <subcellularLocation>
        <location evidence="12">Cytoplasm</location>
    </subcellularLocation>
    <text evidence="12">About half TF is bound to the ribosome near the polypeptide exit tunnel while the other half is free in the cytoplasm.</text>
</comment>
<dbReference type="InterPro" id="IPR008880">
    <property type="entry name" value="Trigger_fac_C"/>
</dbReference>
<keyword evidence="9 12" id="KW-0131">Cell cycle</keyword>
<evidence type="ECO:0000313" key="16">
    <source>
        <dbReference type="EMBL" id="KRN45698.1"/>
    </source>
</evidence>